<feature type="domain" description="G5" evidence="2">
    <location>
        <begin position="48"/>
        <end position="128"/>
    </location>
</feature>
<sequence>MRQLGVSAALVAFAAGSFTSTSVDALASVRQSADSTQLDVVGPVDAAAADVEVVTETSQESVPNDTVTESDPSAKKGVETVVDEGSPGTSLVSYEVTYVDGVEVSRKQTVSVVVQEPVDKVVSVGTLEIPTVATTTPGTNQAIGQELAASLYGWTGEQWQCLSSLWSRESGWSTTAANSSGAYGIPQALPGSKMAAYGDDWRTNPTTQIKWGLAYVSGRYGTPCGAWGHFTSVGWY</sequence>
<keyword evidence="1" id="KW-0732">Signal</keyword>
<organism evidence="3">
    <name type="scientific">Demequina capsici</name>
    <dbReference type="NCBI Taxonomy" id="3075620"/>
    <lineage>
        <taxon>Bacteria</taxon>
        <taxon>Bacillati</taxon>
        <taxon>Actinomycetota</taxon>
        <taxon>Actinomycetes</taxon>
        <taxon>Micrococcales</taxon>
        <taxon>Demequinaceae</taxon>
        <taxon>Demequina</taxon>
    </lineage>
</organism>
<accession>A0AA96FD43</accession>
<dbReference type="SUPFAM" id="SSF53955">
    <property type="entry name" value="Lysozyme-like"/>
    <property type="match status" value="1"/>
</dbReference>
<proteinExistence type="predicted"/>
<evidence type="ECO:0000256" key="1">
    <source>
        <dbReference type="ARBA" id="ARBA00022729"/>
    </source>
</evidence>
<gene>
    <name evidence="3" type="ORF">RN607_02705</name>
</gene>
<dbReference type="Gene3D" id="1.10.530.10">
    <property type="match status" value="1"/>
</dbReference>
<evidence type="ECO:0000313" key="3">
    <source>
        <dbReference type="EMBL" id="WNM27933.1"/>
    </source>
</evidence>
<dbReference type="AlphaFoldDB" id="A0AA96FD43"/>
<dbReference type="Proteomes" id="UP001303408">
    <property type="component" value="Chromosome"/>
</dbReference>
<name>A0AA96FD43_9MICO</name>
<dbReference type="Gene3D" id="2.20.230.10">
    <property type="entry name" value="Resuscitation-promoting factor rpfb"/>
    <property type="match status" value="1"/>
</dbReference>
<dbReference type="EMBL" id="CP134880">
    <property type="protein sequence ID" value="WNM27933.1"/>
    <property type="molecule type" value="Genomic_DNA"/>
</dbReference>
<dbReference type="RefSeq" id="WP_313544170.1">
    <property type="nucleotide sequence ID" value="NZ_CP134880.1"/>
</dbReference>
<dbReference type="InterPro" id="IPR011098">
    <property type="entry name" value="G5_dom"/>
</dbReference>
<evidence type="ECO:0000259" key="2">
    <source>
        <dbReference type="PROSITE" id="PS51109"/>
    </source>
</evidence>
<reference evidence="3" key="1">
    <citation type="submission" date="2023-09" db="EMBL/GenBank/DDBJ databases">
        <title>Demequina sp. a novel bacteria isolated from Capsicum annuum.</title>
        <authorList>
            <person name="Humaira Z."/>
            <person name="Lee J."/>
            <person name="Cho D."/>
        </authorList>
    </citation>
    <scope>NUCLEOTIDE SEQUENCE</scope>
    <source>
        <strain evidence="3">PMTSA13</strain>
    </source>
</reference>
<dbReference type="PROSITE" id="PS51109">
    <property type="entry name" value="G5"/>
    <property type="match status" value="1"/>
</dbReference>
<dbReference type="SMART" id="SM01208">
    <property type="entry name" value="G5"/>
    <property type="match status" value="1"/>
</dbReference>
<dbReference type="KEGG" id="dcp:RN607_02705"/>
<protein>
    <submittedName>
        <fullName evidence="3">G5 domain-containing protein</fullName>
    </submittedName>
</protein>
<dbReference type="Pfam" id="PF07501">
    <property type="entry name" value="G5"/>
    <property type="match status" value="1"/>
</dbReference>
<dbReference type="InterPro" id="IPR023346">
    <property type="entry name" value="Lysozyme-like_dom_sf"/>
</dbReference>